<accession>A0AA86SQF0</accession>
<dbReference type="PANTHER" id="PTHR10688">
    <property type="entry name" value="PWWP DOMAIN-CONTAINING PROTEIN"/>
    <property type="match status" value="1"/>
</dbReference>
<feature type="region of interest" description="Disordered" evidence="1">
    <location>
        <begin position="32"/>
        <end position="64"/>
    </location>
</feature>
<dbReference type="EMBL" id="OY731403">
    <property type="protein sequence ID" value="CAJ1960824.1"/>
    <property type="molecule type" value="Genomic_DNA"/>
</dbReference>
<dbReference type="PANTHER" id="PTHR10688:SF5">
    <property type="entry name" value="PWWP DOMAIN-CONTAINING PROTEIN 1-RELATED"/>
    <property type="match status" value="1"/>
</dbReference>
<feature type="compositionally biased region" description="Polar residues" evidence="1">
    <location>
        <begin position="42"/>
        <end position="52"/>
    </location>
</feature>
<reference evidence="2" key="1">
    <citation type="submission" date="2023-10" db="EMBL/GenBank/DDBJ databases">
        <authorList>
            <person name="Domelevo Entfellner J.-B."/>
        </authorList>
    </citation>
    <scope>NUCLEOTIDE SEQUENCE</scope>
</reference>
<dbReference type="AlphaFoldDB" id="A0AA86SQF0"/>
<name>A0AA86SQF0_9FABA</name>
<proteinExistence type="predicted"/>
<protein>
    <submittedName>
        <fullName evidence="2">Uncharacterized protein</fullName>
    </submittedName>
</protein>
<dbReference type="InterPro" id="IPR052657">
    <property type="entry name" value="PDP_family_Arabidopsis"/>
</dbReference>
<evidence type="ECO:0000256" key="1">
    <source>
        <dbReference type="SAM" id="MobiDB-lite"/>
    </source>
</evidence>
<evidence type="ECO:0000313" key="2">
    <source>
        <dbReference type="EMBL" id="CAJ1960824.1"/>
    </source>
</evidence>
<feature type="region of interest" description="Disordered" evidence="1">
    <location>
        <begin position="82"/>
        <end position="106"/>
    </location>
</feature>
<evidence type="ECO:0000313" key="3">
    <source>
        <dbReference type="Proteomes" id="UP001189624"/>
    </source>
</evidence>
<gene>
    <name evidence="2" type="ORF">AYBTSS11_LOCUS18400</name>
</gene>
<dbReference type="Gramene" id="rna-AYBTSS11_LOCUS18400">
    <property type="protein sequence ID" value="CAJ1960824.1"/>
    <property type="gene ID" value="gene-AYBTSS11_LOCUS18400"/>
</dbReference>
<sequence length="392" mass="43586">MYDDFVAYDNVQGCWMGSLVYRKSLFVSPATENEAPEVRLTKSPTSLPTSDNPDAWAKKAPSDRQEEIAAKRLKKIKDISASEKAITSQKPSDAWREDGKEPMSQAPSKLVKLDSTKKVESLAKAVEPTVLMIKFPPETSLPSIAELKARFARFGPMDQSGFRVFWNSSTCRVVFLHKVDAQAAYKYSVGNQSLFGSVGVRCFLREFGDSAPEVSEAAKGKADDGGSEIPRVKDPAVVHRQASASSLLPLLQPIQLKSCLKKSTGDESGMITGNGSSNKGNSSVKFMFGGEDSSRGDQLMVGSRDKFNASFADAGSPPVAMDFNSKSVEKITLQPRCLFFPFLLSFQKPHNKIYVILNWQWHPETIRFDKKYSRHYHIHFDIILSCIHYKSY</sequence>
<dbReference type="Proteomes" id="UP001189624">
    <property type="component" value="Chromosome 6"/>
</dbReference>
<organism evidence="2 3">
    <name type="scientific">Sphenostylis stenocarpa</name>
    <dbReference type="NCBI Taxonomy" id="92480"/>
    <lineage>
        <taxon>Eukaryota</taxon>
        <taxon>Viridiplantae</taxon>
        <taxon>Streptophyta</taxon>
        <taxon>Embryophyta</taxon>
        <taxon>Tracheophyta</taxon>
        <taxon>Spermatophyta</taxon>
        <taxon>Magnoliopsida</taxon>
        <taxon>eudicotyledons</taxon>
        <taxon>Gunneridae</taxon>
        <taxon>Pentapetalae</taxon>
        <taxon>rosids</taxon>
        <taxon>fabids</taxon>
        <taxon>Fabales</taxon>
        <taxon>Fabaceae</taxon>
        <taxon>Papilionoideae</taxon>
        <taxon>50 kb inversion clade</taxon>
        <taxon>NPAAA clade</taxon>
        <taxon>indigoferoid/millettioid clade</taxon>
        <taxon>Phaseoleae</taxon>
        <taxon>Sphenostylis</taxon>
    </lineage>
</organism>
<keyword evidence="3" id="KW-1185">Reference proteome</keyword>